<evidence type="ECO:0000256" key="3">
    <source>
        <dbReference type="ARBA" id="ARBA00010766"/>
    </source>
</evidence>
<organism evidence="10 11">
    <name type="scientific">Cylindrobasidium torrendii FP15055 ss-10</name>
    <dbReference type="NCBI Taxonomy" id="1314674"/>
    <lineage>
        <taxon>Eukaryota</taxon>
        <taxon>Fungi</taxon>
        <taxon>Dikarya</taxon>
        <taxon>Basidiomycota</taxon>
        <taxon>Agaricomycotina</taxon>
        <taxon>Agaricomycetes</taxon>
        <taxon>Agaricomycetidae</taxon>
        <taxon>Agaricales</taxon>
        <taxon>Marasmiineae</taxon>
        <taxon>Physalacriaceae</taxon>
        <taxon>Cylindrobasidium</taxon>
    </lineage>
</organism>
<name>A0A0D7AWT4_9AGAR</name>
<evidence type="ECO:0000256" key="5">
    <source>
        <dbReference type="ARBA" id="ARBA00022946"/>
    </source>
</evidence>
<protein>
    <recommendedName>
        <fullName evidence="8">Ubiquinone biosynthesis protein</fullName>
    </recommendedName>
</protein>
<keyword evidence="6 8" id="KW-0446">Lipid-binding</keyword>
<evidence type="ECO:0000313" key="10">
    <source>
        <dbReference type="EMBL" id="KIY62460.1"/>
    </source>
</evidence>
<dbReference type="Pfam" id="PF08511">
    <property type="entry name" value="COQ9"/>
    <property type="match status" value="1"/>
</dbReference>
<keyword evidence="7 8" id="KW-0496">Mitochondrion</keyword>
<proteinExistence type="inferred from homology"/>
<evidence type="ECO:0000256" key="8">
    <source>
        <dbReference type="RuleBase" id="RU366063"/>
    </source>
</evidence>
<reference evidence="10 11" key="1">
    <citation type="journal article" date="2015" name="Fungal Genet. Biol.">
        <title>Evolution of novel wood decay mechanisms in Agaricales revealed by the genome sequences of Fistulina hepatica and Cylindrobasidium torrendii.</title>
        <authorList>
            <person name="Floudas D."/>
            <person name="Held B.W."/>
            <person name="Riley R."/>
            <person name="Nagy L.G."/>
            <person name="Koehler G."/>
            <person name="Ransdell A.S."/>
            <person name="Younus H."/>
            <person name="Chow J."/>
            <person name="Chiniquy J."/>
            <person name="Lipzen A."/>
            <person name="Tritt A."/>
            <person name="Sun H."/>
            <person name="Haridas S."/>
            <person name="LaButti K."/>
            <person name="Ohm R.A."/>
            <person name="Kues U."/>
            <person name="Blanchette R.A."/>
            <person name="Grigoriev I.V."/>
            <person name="Minto R.E."/>
            <person name="Hibbett D.S."/>
        </authorList>
    </citation>
    <scope>NUCLEOTIDE SEQUENCE [LARGE SCALE GENOMIC DNA]</scope>
    <source>
        <strain evidence="10 11">FP15055 ss-10</strain>
    </source>
</reference>
<evidence type="ECO:0000256" key="6">
    <source>
        <dbReference type="ARBA" id="ARBA00023121"/>
    </source>
</evidence>
<dbReference type="InterPro" id="IPR013718">
    <property type="entry name" value="COQ9_C"/>
</dbReference>
<comment type="subcellular location">
    <subcellularLocation>
        <location evidence="1 8">Mitochondrion</location>
    </subcellularLocation>
</comment>
<evidence type="ECO:0000256" key="7">
    <source>
        <dbReference type="ARBA" id="ARBA00023128"/>
    </source>
</evidence>
<evidence type="ECO:0000256" key="2">
    <source>
        <dbReference type="ARBA" id="ARBA00004749"/>
    </source>
</evidence>
<dbReference type="STRING" id="1314674.A0A0D7AWT4"/>
<dbReference type="Proteomes" id="UP000054007">
    <property type="component" value="Unassembled WGS sequence"/>
</dbReference>
<keyword evidence="5" id="KW-0809">Transit peptide</keyword>
<accession>A0A0D7AWT4</accession>
<dbReference type="AlphaFoldDB" id="A0A0D7AWT4"/>
<dbReference type="PANTHER" id="PTHR21427">
    <property type="entry name" value="UBIQUINONE BIOSYNTHESIS PROTEIN COQ9, MITOCHONDRIAL"/>
    <property type="match status" value="1"/>
</dbReference>
<comment type="pathway">
    <text evidence="2 8">Cofactor biosynthesis; ubiquinone biosynthesis.</text>
</comment>
<dbReference type="OrthoDB" id="619536at2759"/>
<comment type="similarity">
    <text evidence="3 8">Belongs to the COQ9 family.</text>
</comment>
<gene>
    <name evidence="10" type="ORF">CYLTODRAFT_404501</name>
</gene>
<dbReference type="EMBL" id="KN880782">
    <property type="protein sequence ID" value="KIY62460.1"/>
    <property type="molecule type" value="Genomic_DNA"/>
</dbReference>
<dbReference type="PANTHER" id="PTHR21427:SF19">
    <property type="entry name" value="UBIQUINONE BIOSYNTHESIS PROTEIN COQ9, MITOCHONDRIAL"/>
    <property type="match status" value="1"/>
</dbReference>
<comment type="function">
    <text evidence="8">Membrane-associated protein that warps the membrane surface to access and bind aromatic isoprenes with high specificity, including ubiquinone (CoQ) isoprene intermediates and presents them directly to Coq7, therefore facilitating the Coq7-mediated hydroxylase step. Participates in the biosynthesis of coenzyme Q, also named ubiquinone, an essential lipid-soluble electron transporter for aerobic cellular respiration.</text>
</comment>
<evidence type="ECO:0000256" key="1">
    <source>
        <dbReference type="ARBA" id="ARBA00004173"/>
    </source>
</evidence>
<sequence>MSRIQLLKQATRLVGTHGFTREALAESARALPGQSEPLSDLAVSALFGYGDDARRVLVNAWLDEGLSNMAAQPSTSVRDALHTRLQQNEPVLGHLPEAFALLASSSKLVPLDPIPAAQHTFRVVDTACRIANDQSVQLAWWKERATLAAVYGAAELHQLTSPTTAPAFLDKLLDEASSLHKVADEVGLFSSYVFKSWVGIARSKGFIS</sequence>
<dbReference type="GO" id="GO:0008289">
    <property type="term" value="F:lipid binding"/>
    <property type="evidence" value="ECO:0007669"/>
    <property type="project" value="UniProtKB-UniRule"/>
</dbReference>
<evidence type="ECO:0000313" key="11">
    <source>
        <dbReference type="Proteomes" id="UP000054007"/>
    </source>
</evidence>
<feature type="domain" description="COQ9 C-terminal" evidence="9">
    <location>
        <begin position="116"/>
        <end position="178"/>
    </location>
</feature>
<keyword evidence="4 8" id="KW-0831">Ubiquinone biosynthesis</keyword>
<evidence type="ECO:0000259" key="9">
    <source>
        <dbReference type="Pfam" id="PF08511"/>
    </source>
</evidence>
<dbReference type="InterPro" id="IPR012762">
    <property type="entry name" value="Ubiq_biosynth_COQ9"/>
</dbReference>
<keyword evidence="11" id="KW-1185">Reference proteome</keyword>
<evidence type="ECO:0000256" key="4">
    <source>
        <dbReference type="ARBA" id="ARBA00022688"/>
    </source>
</evidence>
<dbReference type="GO" id="GO:0005743">
    <property type="term" value="C:mitochondrial inner membrane"/>
    <property type="evidence" value="ECO:0007669"/>
    <property type="project" value="TreeGrafter"/>
</dbReference>
<dbReference type="GO" id="GO:0006744">
    <property type="term" value="P:ubiquinone biosynthetic process"/>
    <property type="evidence" value="ECO:0007669"/>
    <property type="project" value="UniProtKB-UniRule"/>
</dbReference>